<dbReference type="EMBL" id="CP029843">
    <property type="protein sequence ID" value="AWV07259.1"/>
    <property type="molecule type" value="Genomic_DNA"/>
</dbReference>
<feature type="transmembrane region" description="Helical" evidence="1">
    <location>
        <begin position="105"/>
        <end position="129"/>
    </location>
</feature>
<feature type="transmembrane region" description="Helical" evidence="1">
    <location>
        <begin position="55"/>
        <end position="84"/>
    </location>
</feature>
<dbReference type="InterPro" id="IPR018723">
    <property type="entry name" value="DUF2254_membrane"/>
</dbReference>
<organism evidence="2 3">
    <name type="scientific">Marilutibacter maris</name>
    <dbReference type="NCBI Taxonomy" id="1605891"/>
    <lineage>
        <taxon>Bacteria</taxon>
        <taxon>Pseudomonadati</taxon>
        <taxon>Pseudomonadota</taxon>
        <taxon>Gammaproteobacteria</taxon>
        <taxon>Lysobacterales</taxon>
        <taxon>Lysobacteraceae</taxon>
        <taxon>Marilutibacter</taxon>
    </lineage>
</organism>
<dbReference type="AlphaFoldDB" id="A0A2U9TCG6"/>
<keyword evidence="3" id="KW-1185">Reference proteome</keyword>
<reference evidence="2 3" key="1">
    <citation type="submission" date="2018-05" db="EMBL/GenBank/DDBJ databases">
        <title>The complete genome of Lysobacter maris HZ9B, a marine bacterium antagonistic against terrestrial plant pathogens.</title>
        <authorList>
            <person name="Zhang X.-Q."/>
        </authorList>
    </citation>
    <scope>NUCLEOTIDE SEQUENCE [LARGE SCALE GENOMIC DNA]</scope>
    <source>
        <strain evidence="2 3">HZ9B</strain>
    </source>
</reference>
<sequence length="430" mass="46045">MAITEKWRFLFSRLKRRMWFRASLYGALGIVTALLGAVAQPLIPHGLAGSIGAGSVGNILGILATSMLAVTTFSLATMVSAYGTASTTATPRAARLLIEDTTAQASLATFIGAFLYSIVGLIALSAGIYGDSGRVLLLAATIAVIVLITVTLLRWIEQLSRFGRMGETINLVEDATRRAMQHRARNPWLGGAPYRPPPEDGTAVESGQVGYVEYIDIEQLDRVGRDGGFDIHLQALPGTFAVPGRALAAVAASALDDDQAARIRGAFIIGDARTFEHDPRYGLVVLTEVAVRALSPGINDPGTAIDVIGTAVRLLAGWSQGRANREDEIEIAYPRVFVPALREEDMFDDVFPPIARDGAGMREIGIRLQKALAALDDLGDARFQAPLRRHAREALARAQATLDFVPDLEAVRAAGRPALLQAPSDVVDER</sequence>
<proteinExistence type="predicted"/>
<dbReference type="RefSeq" id="WP_223250333.1">
    <property type="nucleotide sequence ID" value="NZ_CP029843.1"/>
</dbReference>
<evidence type="ECO:0000313" key="3">
    <source>
        <dbReference type="Proteomes" id="UP000249447"/>
    </source>
</evidence>
<evidence type="ECO:0008006" key="4">
    <source>
        <dbReference type="Google" id="ProtNLM"/>
    </source>
</evidence>
<accession>A0A2U9TCG6</accession>
<dbReference type="Proteomes" id="UP000249447">
    <property type="component" value="Chromosome"/>
</dbReference>
<keyword evidence="1" id="KW-1133">Transmembrane helix</keyword>
<dbReference type="KEGG" id="lmb:C9I47_1558"/>
<gene>
    <name evidence="2" type="ORF">C9I47_1558</name>
</gene>
<keyword evidence="1" id="KW-0812">Transmembrane</keyword>
<evidence type="ECO:0000313" key="2">
    <source>
        <dbReference type="EMBL" id="AWV07259.1"/>
    </source>
</evidence>
<feature type="transmembrane region" description="Helical" evidence="1">
    <location>
        <begin position="135"/>
        <end position="156"/>
    </location>
</feature>
<name>A0A2U9TCG6_9GAMM</name>
<keyword evidence="1" id="KW-0472">Membrane</keyword>
<protein>
    <recommendedName>
        <fullName evidence="4">DUF2254 domain-containing protein</fullName>
    </recommendedName>
</protein>
<dbReference type="Pfam" id="PF10011">
    <property type="entry name" value="DUF2254"/>
    <property type="match status" value="1"/>
</dbReference>
<evidence type="ECO:0000256" key="1">
    <source>
        <dbReference type="SAM" id="Phobius"/>
    </source>
</evidence>